<dbReference type="RefSeq" id="WP_042393211.1">
    <property type="nucleotide sequence ID" value="NZ_BBMZ01000017.1"/>
</dbReference>
<keyword evidence="5" id="KW-1185">Reference proteome</keyword>
<organism evidence="4 5">
    <name type="scientific">Pseudescherichia vulneris NBRC 102420</name>
    <dbReference type="NCBI Taxonomy" id="1115515"/>
    <lineage>
        <taxon>Bacteria</taxon>
        <taxon>Pseudomonadati</taxon>
        <taxon>Pseudomonadota</taxon>
        <taxon>Gammaproteobacteria</taxon>
        <taxon>Enterobacterales</taxon>
        <taxon>Enterobacteriaceae</taxon>
        <taxon>Pseudescherichia</taxon>
    </lineage>
</organism>
<name>A0A090V5I2_PSEVU</name>
<dbReference type="eggNOG" id="COG4453">
    <property type="taxonomic scope" value="Bacteria"/>
</dbReference>
<feature type="region of interest" description="Disordered" evidence="3">
    <location>
        <begin position="68"/>
        <end position="89"/>
    </location>
</feature>
<dbReference type="EMBL" id="BBMZ01000017">
    <property type="protein sequence ID" value="GAL59388.1"/>
    <property type="molecule type" value="Genomic_DNA"/>
</dbReference>
<dbReference type="STRING" id="1115515.EV102420_17_00320"/>
<dbReference type="GO" id="GO:0006355">
    <property type="term" value="P:regulation of DNA-templated transcription"/>
    <property type="evidence" value="ECO:0007669"/>
    <property type="project" value="InterPro"/>
</dbReference>
<gene>
    <name evidence="4" type="ORF">EV102420_17_00320</name>
</gene>
<reference evidence="4 5" key="1">
    <citation type="submission" date="2014-09" db="EMBL/GenBank/DDBJ databases">
        <title>Whole genome shotgun sequence of Escherichia vulneris NBRC 102420.</title>
        <authorList>
            <person name="Yoshida Y."/>
            <person name="Hosoyama A."/>
            <person name="Tsuchikane K."/>
            <person name="Ohji S."/>
            <person name="Ichikawa N."/>
            <person name="Kimura A."/>
            <person name="Yamazoe A."/>
            <person name="Ezaki T."/>
            <person name="Fujita N."/>
        </authorList>
    </citation>
    <scope>NUCLEOTIDE SEQUENCE [LARGE SCALE GENOMIC DNA]</scope>
    <source>
        <strain evidence="4 5">NBRC 102420</strain>
    </source>
</reference>
<dbReference type="PANTHER" id="PTHR35401">
    <property type="entry name" value="COPG FAMILY HELIX-TURN-HELIX PROTEIN-RELATED-RELATED"/>
    <property type="match status" value="1"/>
</dbReference>
<dbReference type="InterPro" id="IPR010985">
    <property type="entry name" value="Ribbon_hlx_hlx"/>
</dbReference>
<evidence type="ECO:0000313" key="5">
    <source>
        <dbReference type="Proteomes" id="UP000029462"/>
    </source>
</evidence>
<evidence type="ECO:0000256" key="2">
    <source>
        <dbReference type="ARBA" id="ARBA00049988"/>
    </source>
</evidence>
<dbReference type="PANTHER" id="PTHR35401:SF2">
    <property type="entry name" value="ABC-TYPE TRANSPORT SYSTEM"/>
    <property type="match status" value="1"/>
</dbReference>
<evidence type="ECO:0000256" key="3">
    <source>
        <dbReference type="SAM" id="MobiDB-lite"/>
    </source>
</evidence>
<dbReference type="SUPFAM" id="SSF47598">
    <property type="entry name" value="Ribbon-helix-helix"/>
    <property type="match status" value="1"/>
</dbReference>
<evidence type="ECO:0008006" key="6">
    <source>
        <dbReference type="Google" id="ProtNLM"/>
    </source>
</evidence>
<dbReference type="Proteomes" id="UP000029462">
    <property type="component" value="Unassembled WGS sequence"/>
</dbReference>
<sequence>MTALKKQRIDLRLTDDDKSIIEEAAALTNQSVTQFMLTSASERAAEVIEQHRRVVLNDESWIRVMEALSNPPSPNEKLQRAAKRLQDME</sequence>
<proteinExistence type="inferred from homology"/>
<dbReference type="OrthoDB" id="6505495at2"/>
<evidence type="ECO:0000256" key="1">
    <source>
        <dbReference type="ARBA" id="ARBA00022649"/>
    </source>
</evidence>
<dbReference type="Gene3D" id="1.20.5.780">
    <property type="entry name" value="Single helix bin"/>
    <property type="match status" value="1"/>
</dbReference>
<protein>
    <recommendedName>
        <fullName evidence="6">Toxin-antitoxin system antitoxin component</fullName>
    </recommendedName>
</protein>
<evidence type="ECO:0000313" key="4">
    <source>
        <dbReference type="EMBL" id="GAL59388.1"/>
    </source>
</evidence>
<dbReference type="AlphaFoldDB" id="A0A090V5I2"/>
<accession>A0A090V5I2</accession>
<comment type="caution">
    <text evidence="4">The sequence shown here is derived from an EMBL/GenBank/DDBJ whole genome shotgun (WGS) entry which is preliminary data.</text>
</comment>
<comment type="similarity">
    <text evidence="2">Belongs to the TacA antitoxin family.</text>
</comment>
<keyword evidence="1" id="KW-1277">Toxin-antitoxin system</keyword>
<dbReference type="InterPro" id="IPR014795">
    <property type="entry name" value="TacA_1-like"/>
</dbReference>
<dbReference type="Pfam" id="PF08681">
    <property type="entry name" value="TacA1"/>
    <property type="match status" value="1"/>
</dbReference>